<dbReference type="Pfam" id="PF00078">
    <property type="entry name" value="RVT_1"/>
    <property type="match status" value="1"/>
</dbReference>
<evidence type="ECO:0000313" key="3">
    <source>
        <dbReference type="Proteomes" id="UP000299102"/>
    </source>
</evidence>
<keyword evidence="3" id="KW-1185">Reference proteome</keyword>
<comment type="caution">
    <text evidence="2">The sequence shown here is derived from an EMBL/GenBank/DDBJ whole genome shotgun (WGS) entry which is preliminary data.</text>
</comment>
<dbReference type="Proteomes" id="UP000299102">
    <property type="component" value="Unassembled WGS sequence"/>
</dbReference>
<dbReference type="PROSITE" id="PS50878">
    <property type="entry name" value="RT_POL"/>
    <property type="match status" value="1"/>
</dbReference>
<proteinExistence type="predicted"/>
<dbReference type="InterPro" id="IPR000477">
    <property type="entry name" value="RT_dom"/>
</dbReference>
<reference evidence="2 3" key="1">
    <citation type="journal article" date="2019" name="Commun. Biol.">
        <title>The bagworm genome reveals a unique fibroin gene that provides high tensile strength.</title>
        <authorList>
            <person name="Kono N."/>
            <person name="Nakamura H."/>
            <person name="Ohtoshi R."/>
            <person name="Tomita M."/>
            <person name="Numata K."/>
            <person name="Arakawa K."/>
        </authorList>
    </citation>
    <scope>NUCLEOTIDE SEQUENCE [LARGE SCALE GENOMIC DNA]</scope>
</reference>
<protein>
    <submittedName>
        <fullName evidence="2">RNA-directed DNA polymerase from mobile element jockey</fullName>
    </submittedName>
</protein>
<gene>
    <name evidence="2" type="primary">pol</name>
    <name evidence="2" type="ORF">EVAR_90422_1</name>
</gene>
<keyword evidence="2" id="KW-0695">RNA-directed DNA polymerase</keyword>
<dbReference type="GO" id="GO:0003964">
    <property type="term" value="F:RNA-directed DNA polymerase activity"/>
    <property type="evidence" value="ECO:0007669"/>
    <property type="project" value="UniProtKB-KW"/>
</dbReference>
<keyword evidence="2" id="KW-0808">Transferase</keyword>
<dbReference type="OrthoDB" id="10050074at2759"/>
<organism evidence="2 3">
    <name type="scientific">Eumeta variegata</name>
    <name type="common">Bagworm moth</name>
    <name type="synonym">Eumeta japonica</name>
    <dbReference type="NCBI Taxonomy" id="151549"/>
    <lineage>
        <taxon>Eukaryota</taxon>
        <taxon>Metazoa</taxon>
        <taxon>Ecdysozoa</taxon>
        <taxon>Arthropoda</taxon>
        <taxon>Hexapoda</taxon>
        <taxon>Insecta</taxon>
        <taxon>Pterygota</taxon>
        <taxon>Neoptera</taxon>
        <taxon>Endopterygota</taxon>
        <taxon>Lepidoptera</taxon>
        <taxon>Glossata</taxon>
        <taxon>Ditrysia</taxon>
        <taxon>Tineoidea</taxon>
        <taxon>Psychidae</taxon>
        <taxon>Oiketicinae</taxon>
        <taxon>Eumeta</taxon>
    </lineage>
</organism>
<dbReference type="EMBL" id="BGZK01001141">
    <property type="protein sequence ID" value="GBP72326.1"/>
    <property type="molecule type" value="Genomic_DNA"/>
</dbReference>
<name>A0A4C1Y8Q0_EUMVA</name>
<dbReference type="AlphaFoldDB" id="A0A4C1Y8Q0"/>
<evidence type="ECO:0000259" key="1">
    <source>
        <dbReference type="PROSITE" id="PS50878"/>
    </source>
</evidence>
<evidence type="ECO:0000313" key="2">
    <source>
        <dbReference type="EMBL" id="GBP72326.1"/>
    </source>
</evidence>
<sequence length="209" mass="24566">MKRPDNSITFDDREKSECCLADSIEHQCTENSPYDVEHVRRMEEEFGFRPYRSCPQQALRLVEYILEGFKVKRKTMGVFFYVAKAFDRVWHAGLIHKLYQLELPDRLILLIHHYISNRHFSFRLDNTYSSMKPIRVGVPQVSTLSPLLYSAYVNDIPRPSTGVQLALFADDTAFYLRSNSIGNIFPMLQRTIDELTQLLRLWRIDVNQD</sequence>
<keyword evidence="2" id="KW-0548">Nucleotidyltransferase</keyword>
<feature type="domain" description="Reverse transcriptase" evidence="1">
    <location>
        <begin position="1"/>
        <end position="209"/>
    </location>
</feature>
<dbReference type="PANTHER" id="PTHR19446">
    <property type="entry name" value="REVERSE TRANSCRIPTASES"/>
    <property type="match status" value="1"/>
</dbReference>
<dbReference type="STRING" id="151549.A0A4C1Y8Q0"/>
<accession>A0A4C1Y8Q0</accession>